<dbReference type="InterPro" id="IPR036116">
    <property type="entry name" value="FN3_sf"/>
</dbReference>
<feature type="domain" description="Fibronectin type-III" evidence="3">
    <location>
        <begin position="5"/>
        <end position="96"/>
    </location>
</feature>
<organism evidence="4 5">
    <name type="scientific">Meganyctiphanes norvegica</name>
    <name type="common">Northern krill</name>
    <name type="synonym">Thysanopoda norvegica</name>
    <dbReference type="NCBI Taxonomy" id="48144"/>
    <lineage>
        <taxon>Eukaryota</taxon>
        <taxon>Metazoa</taxon>
        <taxon>Ecdysozoa</taxon>
        <taxon>Arthropoda</taxon>
        <taxon>Crustacea</taxon>
        <taxon>Multicrustacea</taxon>
        <taxon>Malacostraca</taxon>
        <taxon>Eumalacostraca</taxon>
        <taxon>Eucarida</taxon>
        <taxon>Euphausiacea</taxon>
        <taxon>Euphausiidae</taxon>
        <taxon>Meganyctiphanes</taxon>
    </lineage>
</organism>
<protein>
    <recommendedName>
        <fullName evidence="3">Fibronectin type-III domain-containing protein</fullName>
    </recommendedName>
</protein>
<dbReference type="SMART" id="SM00060">
    <property type="entry name" value="FN3"/>
    <property type="match status" value="1"/>
</dbReference>
<sequence>GKPDPPHGCRAYEVTISSLQVACHPGDDGGLGQTFLLQVLEASGDGQPVVEVTREGPTFSVANLRPATEYRLLISAMNEKGESRPTMLQAYTVALNGPQHETSAEPTRERESSREVAVGVVVGAVLACLPVCVLVVVVAVRSCLRVRARNRDDLVPGKDQNQADCDHLATCRPLLADHHGSGSGGCSMGGGVSMGSVSEITTITGNGGVTTPSSMPPTPSPQPR</sequence>
<reference evidence="4 5" key="1">
    <citation type="submission" date="2024-05" db="EMBL/GenBank/DDBJ databases">
        <authorList>
            <person name="Wallberg A."/>
        </authorList>
    </citation>
    <scope>NUCLEOTIDE SEQUENCE [LARGE SCALE GENOMIC DNA]</scope>
</reference>
<comment type="caution">
    <text evidence="4">The sequence shown here is derived from an EMBL/GenBank/DDBJ whole genome shotgun (WGS) entry which is preliminary data.</text>
</comment>
<dbReference type="AlphaFoldDB" id="A0AAV2R076"/>
<feature type="non-terminal residue" evidence="4">
    <location>
        <position position="1"/>
    </location>
</feature>
<keyword evidence="2" id="KW-0472">Membrane</keyword>
<dbReference type="InterPro" id="IPR013783">
    <property type="entry name" value="Ig-like_fold"/>
</dbReference>
<feature type="non-terminal residue" evidence="4">
    <location>
        <position position="224"/>
    </location>
</feature>
<dbReference type="PANTHER" id="PTHR23278:SF19">
    <property type="entry name" value="OBSCURIN"/>
    <property type="match status" value="1"/>
</dbReference>
<dbReference type="CDD" id="cd00063">
    <property type="entry name" value="FN3"/>
    <property type="match status" value="1"/>
</dbReference>
<dbReference type="Proteomes" id="UP001497623">
    <property type="component" value="Unassembled WGS sequence"/>
</dbReference>
<keyword evidence="2" id="KW-1133">Transmembrane helix</keyword>
<feature type="compositionally biased region" description="Low complexity" evidence="1">
    <location>
        <begin position="204"/>
        <end position="213"/>
    </location>
</feature>
<feature type="transmembrane region" description="Helical" evidence="2">
    <location>
        <begin position="116"/>
        <end position="140"/>
    </location>
</feature>
<evidence type="ECO:0000256" key="1">
    <source>
        <dbReference type="SAM" id="MobiDB-lite"/>
    </source>
</evidence>
<dbReference type="PANTHER" id="PTHR23278">
    <property type="entry name" value="SIDESTEP PROTEIN"/>
    <property type="match status" value="1"/>
</dbReference>
<proteinExistence type="predicted"/>
<keyword evidence="2" id="KW-0812">Transmembrane</keyword>
<dbReference type="InterPro" id="IPR003961">
    <property type="entry name" value="FN3_dom"/>
</dbReference>
<dbReference type="Gene3D" id="2.60.40.10">
    <property type="entry name" value="Immunoglobulins"/>
    <property type="match status" value="1"/>
</dbReference>
<name>A0AAV2R076_MEGNR</name>
<evidence type="ECO:0000313" key="4">
    <source>
        <dbReference type="EMBL" id="CAL4110035.1"/>
    </source>
</evidence>
<feature type="region of interest" description="Disordered" evidence="1">
    <location>
        <begin position="204"/>
        <end position="224"/>
    </location>
</feature>
<dbReference type="PROSITE" id="PS50853">
    <property type="entry name" value="FN3"/>
    <property type="match status" value="1"/>
</dbReference>
<gene>
    <name evidence="4" type="ORF">MNOR_LOCUS19266</name>
</gene>
<feature type="compositionally biased region" description="Pro residues" evidence="1">
    <location>
        <begin position="214"/>
        <end position="224"/>
    </location>
</feature>
<evidence type="ECO:0000256" key="2">
    <source>
        <dbReference type="SAM" id="Phobius"/>
    </source>
</evidence>
<keyword evidence="5" id="KW-1185">Reference proteome</keyword>
<evidence type="ECO:0000313" key="5">
    <source>
        <dbReference type="Proteomes" id="UP001497623"/>
    </source>
</evidence>
<dbReference type="SUPFAM" id="SSF49265">
    <property type="entry name" value="Fibronectin type III"/>
    <property type="match status" value="1"/>
</dbReference>
<evidence type="ECO:0000259" key="3">
    <source>
        <dbReference type="PROSITE" id="PS50853"/>
    </source>
</evidence>
<dbReference type="EMBL" id="CAXKWB010014201">
    <property type="protein sequence ID" value="CAL4110035.1"/>
    <property type="molecule type" value="Genomic_DNA"/>
</dbReference>
<accession>A0AAV2R076</accession>